<evidence type="ECO:0000313" key="2">
    <source>
        <dbReference type="Proteomes" id="UP000254337"/>
    </source>
</evidence>
<evidence type="ECO:0000313" key="1">
    <source>
        <dbReference type="EMBL" id="AXL21008.1"/>
    </source>
</evidence>
<sequence>MGKLSGALDMHIHGAPDIVKRKLSDIEIVRDAITHGMYGVVLKTHLGSTAERAALMQELFGAKLRVFGGITLNNFIGGFNPLALQVALMMGAKIVWMPTFTAKTHLIYERKIGKAVNALSNVCANIEGLSILDDNGKILDSVVKILNLVAKHNAVLGCGHIGMEEVKALIPVAKACGVKKIVYNHPNNPINAASLEEQQWLVSQGVLLERCVVDLVQGLADWKIILKEIRETGVENNIFSTDLGQFTNIAPTKGLELAHDILLENHFNTQEISKLICENPRELLLT</sequence>
<dbReference type="InterPro" id="IPR016797">
    <property type="entry name" value="UCP021898"/>
</dbReference>
<dbReference type="InterPro" id="IPR046249">
    <property type="entry name" value="DUF6282"/>
</dbReference>
<dbReference type="PIRSF" id="PIRSF021898">
    <property type="entry name" value="UCP021898"/>
    <property type="match status" value="1"/>
</dbReference>
<accession>A0A346AYR5</accession>
<dbReference type="RefSeq" id="WP_107196247.1">
    <property type="nucleotide sequence ID" value="NZ_CP029462.1"/>
</dbReference>
<dbReference type="SUPFAM" id="SSF51556">
    <property type="entry name" value="Metallo-dependent hydrolases"/>
    <property type="match status" value="1"/>
</dbReference>
<dbReference type="EMBL" id="CP029462">
    <property type="protein sequence ID" value="AXL21008.1"/>
    <property type="molecule type" value="Genomic_DNA"/>
</dbReference>
<dbReference type="Pfam" id="PF19799">
    <property type="entry name" value="DUF6282"/>
    <property type="match status" value="1"/>
</dbReference>
<protein>
    <recommendedName>
        <fullName evidence="3">Cytosolic protein</fullName>
    </recommendedName>
</protein>
<proteinExistence type="predicted"/>
<dbReference type="InterPro" id="IPR032466">
    <property type="entry name" value="Metal_Hydrolase"/>
</dbReference>
<evidence type="ECO:0008006" key="3">
    <source>
        <dbReference type="Google" id="ProtNLM"/>
    </source>
</evidence>
<dbReference type="OrthoDB" id="9802809at2"/>
<organism evidence="1 2">
    <name type="scientific">Megasphaera stantonii</name>
    <dbReference type="NCBI Taxonomy" id="2144175"/>
    <lineage>
        <taxon>Bacteria</taxon>
        <taxon>Bacillati</taxon>
        <taxon>Bacillota</taxon>
        <taxon>Negativicutes</taxon>
        <taxon>Veillonellales</taxon>
        <taxon>Veillonellaceae</taxon>
        <taxon>Megasphaera</taxon>
    </lineage>
</organism>
<gene>
    <name evidence="1" type="ORF">DKB62_05195</name>
</gene>
<dbReference type="Proteomes" id="UP000254337">
    <property type="component" value="Chromosome"/>
</dbReference>
<dbReference type="KEGG" id="meg:DKB62_05195"/>
<keyword evidence="2" id="KW-1185">Reference proteome</keyword>
<reference evidence="1 2" key="1">
    <citation type="submission" date="2018-05" db="EMBL/GenBank/DDBJ databases">
        <title>Complete genome sequence of Megasphaera sp. AJH120T, isolated from the ceca of a chicken.</title>
        <authorList>
            <person name="Maki J."/>
            <person name="Looft T."/>
        </authorList>
    </citation>
    <scope>NUCLEOTIDE SEQUENCE [LARGE SCALE GENOMIC DNA]</scope>
    <source>
        <strain evidence="1 2">AJH120</strain>
    </source>
</reference>
<dbReference type="AlphaFoldDB" id="A0A346AYR5"/>
<name>A0A346AYR5_9FIRM</name>